<dbReference type="PANTHER" id="PTHR37625">
    <property type="entry name" value="OUTER MEMBRANE LIPOPROTEIN-RELATED"/>
    <property type="match status" value="1"/>
</dbReference>
<sequence length="262" mass="28672">MKLRPLIIAALFLPLLGCTVLSKVGQVLMDPSIPVGSASDQPTQVAFSLYASPTLNGNPRSLDATVADAVLEPSPYAVSLTAGNPQVLTEKVEVLLAYLQEQFPAVSPIEQEQEQEQPTLPRSSMEDSSPGTYDDPAVHLSLAQPQTVSAEQIATPIAIKIFQLRDDSLLHNAVFSGLEQDPAKALRSTYIRDDDYLLTPGQFKFVPFEALDADTRFIAVIANYSNQQDTTWKQVLRVQPRGRKVVLAVQINDSQILLKEES</sequence>
<keyword evidence="2" id="KW-0449">Lipoprotein</keyword>
<name>A0ABW8NYT7_9PSED</name>
<accession>A0ABW8NYT7</accession>
<feature type="region of interest" description="Disordered" evidence="1">
    <location>
        <begin position="107"/>
        <end position="137"/>
    </location>
</feature>
<proteinExistence type="predicted"/>
<dbReference type="PANTHER" id="PTHR37625:SF5">
    <property type="entry name" value="LIPOPROTEIN"/>
    <property type="match status" value="1"/>
</dbReference>
<keyword evidence="3" id="KW-1185">Reference proteome</keyword>
<feature type="compositionally biased region" description="Polar residues" evidence="1">
    <location>
        <begin position="118"/>
        <end position="131"/>
    </location>
</feature>
<organism evidence="2 3">
    <name type="scientific">Pseudomonas urmiensis</name>
    <dbReference type="NCBI Taxonomy" id="2745493"/>
    <lineage>
        <taxon>Bacteria</taxon>
        <taxon>Pseudomonadati</taxon>
        <taxon>Pseudomonadota</taxon>
        <taxon>Gammaproteobacteria</taxon>
        <taxon>Pseudomonadales</taxon>
        <taxon>Pseudomonadaceae</taxon>
        <taxon>Pseudomonas</taxon>
    </lineage>
</organism>
<dbReference type="Pfam" id="PF12790">
    <property type="entry name" value="T6SS-SciN"/>
    <property type="match status" value="1"/>
</dbReference>
<reference evidence="2 3" key="1">
    <citation type="journal article" date="2012" name="Plant Soil">
        <title>Screening of plant growth-promoting traits in arsenic-resistant bacteria isolated from the rhizosphere of soybean plants from Argentinean agricultural soil.</title>
        <authorList>
            <person name="Wevar Oller A.L."/>
            <person name="Talano M.A."/>
            <person name="Agostini E."/>
        </authorList>
    </citation>
    <scope>NUCLEOTIDE SEQUENCE [LARGE SCALE GENOMIC DNA]</scope>
    <source>
        <strain evidence="2 3">AW4</strain>
    </source>
</reference>
<protein>
    <submittedName>
        <fullName evidence="2">Type VI secretion system lipoprotein TssJ</fullName>
    </submittedName>
</protein>
<dbReference type="Gene3D" id="2.60.40.4150">
    <property type="entry name" value="Type VI secretion system, lipoprotein SciN"/>
    <property type="match status" value="1"/>
</dbReference>
<evidence type="ECO:0000313" key="3">
    <source>
        <dbReference type="Proteomes" id="UP001621534"/>
    </source>
</evidence>
<comment type="caution">
    <text evidence="2">The sequence shown here is derived from an EMBL/GenBank/DDBJ whole genome shotgun (WGS) entry which is preliminary data.</text>
</comment>
<dbReference type="NCBIfam" id="TIGR03352">
    <property type="entry name" value="VI_chp_3"/>
    <property type="match status" value="1"/>
</dbReference>
<dbReference type="InterPro" id="IPR038706">
    <property type="entry name" value="Type_VI_SciN-like_sf"/>
</dbReference>
<dbReference type="InterPro" id="IPR017734">
    <property type="entry name" value="T6SS_SciN"/>
</dbReference>
<dbReference type="RefSeq" id="WP_405129804.1">
    <property type="nucleotide sequence ID" value="NZ_JAHWXS010000018.1"/>
</dbReference>
<evidence type="ECO:0000256" key="1">
    <source>
        <dbReference type="SAM" id="MobiDB-lite"/>
    </source>
</evidence>
<dbReference type="EMBL" id="JAHWXS010000018">
    <property type="protein sequence ID" value="MFK5735160.1"/>
    <property type="molecule type" value="Genomic_DNA"/>
</dbReference>
<gene>
    <name evidence="2" type="primary">tssJ</name>
    <name evidence="2" type="ORF">KW869_16615</name>
</gene>
<dbReference type="Proteomes" id="UP001621534">
    <property type="component" value="Unassembled WGS sequence"/>
</dbReference>
<evidence type="ECO:0000313" key="2">
    <source>
        <dbReference type="EMBL" id="MFK5735160.1"/>
    </source>
</evidence>